<accession>A0A176QFF2</accession>
<keyword evidence="3" id="KW-1185">Reference proteome</keyword>
<dbReference type="STRING" id="262209.AWH69_00885"/>
<proteinExistence type="predicted"/>
<comment type="caution">
    <text evidence="2">The sequence shown here is derived from an EMBL/GenBank/DDBJ whole genome shotgun (WGS) entry which is preliminary data.</text>
</comment>
<evidence type="ECO:0000313" key="2">
    <source>
        <dbReference type="EMBL" id="OAB88401.1"/>
    </source>
</evidence>
<dbReference type="AlphaFoldDB" id="A0A176QFF2"/>
<feature type="domain" description="Glycosyltransferase 2-like" evidence="1">
    <location>
        <begin position="221"/>
        <end position="333"/>
    </location>
</feature>
<dbReference type="CDD" id="cd00761">
    <property type="entry name" value="Glyco_tranf_GTA_type"/>
    <property type="match status" value="1"/>
</dbReference>
<gene>
    <name evidence="2" type="ORF">AWH69_00885</name>
</gene>
<dbReference type="Proteomes" id="UP000076976">
    <property type="component" value="Unassembled WGS sequence"/>
</dbReference>
<name>A0A176QFF2_9MICO</name>
<dbReference type="InterPro" id="IPR050834">
    <property type="entry name" value="Glycosyltransf_2"/>
</dbReference>
<organism evidence="2 3">
    <name type="scientific">Janibacter melonis</name>
    <dbReference type="NCBI Taxonomy" id="262209"/>
    <lineage>
        <taxon>Bacteria</taxon>
        <taxon>Bacillati</taxon>
        <taxon>Actinomycetota</taxon>
        <taxon>Actinomycetes</taxon>
        <taxon>Micrococcales</taxon>
        <taxon>Intrasporangiaceae</taxon>
        <taxon>Janibacter</taxon>
    </lineage>
</organism>
<protein>
    <recommendedName>
        <fullName evidence="1">Glycosyltransferase 2-like domain-containing protein</fullName>
    </recommendedName>
</protein>
<dbReference type="EMBL" id="LQZG01000001">
    <property type="protein sequence ID" value="OAB88401.1"/>
    <property type="molecule type" value="Genomic_DNA"/>
</dbReference>
<dbReference type="PANTHER" id="PTHR43685:SF2">
    <property type="entry name" value="GLYCOSYLTRANSFERASE 2-LIKE DOMAIN-CONTAINING PROTEIN"/>
    <property type="match status" value="1"/>
</dbReference>
<dbReference type="PANTHER" id="PTHR43685">
    <property type="entry name" value="GLYCOSYLTRANSFERASE"/>
    <property type="match status" value="1"/>
</dbReference>
<reference evidence="2 3" key="1">
    <citation type="submission" date="2016-01" db="EMBL/GenBank/DDBJ databases">
        <title>Janibacter melonis strain CD11_4 genome sequencing and assembly.</title>
        <authorList>
            <person name="Nair G.R."/>
            <person name="Kaur G."/>
            <person name="Chander A.M."/>
            <person name="Mayilraj S."/>
        </authorList>
    </citation>
    <scope>NUCLEOTIDE SEQUENCE [LARGE SCALE GENOMIC DNA]</scope>
    <source>
        <strain evidence="2 3">CD11-4</strain>
    </source>
</reference>
<evidence type="ECO:0000259" key="1">
    <source>
        <dbReference type="Pfam" id="PF00535"/>
    </source>
</evidence>
<dbReference type="SUPFAM" id="SSF53448">
    <property type="entry name" value="Nucleotide-diphospho-sugar transferases"/>
    <property type="match status" value="1"/>
</dbReference>
<dbReference type="InterPro" id="IPR001173">
    <property type="entry name" value="Glyco_trans_2-like"/>
</dbReference>
<sequence length="818" mass="87735">MAMQRPTHDEPVMTLSSTPSIPLPEYPEVAWPALARTAGRFPGSAYYDDLARLATDDECDADALLAAARAGARPASVDARGVGWFAHVTASHVENPRRFEDVADLLELAGTSPRSRAFAPQLDDVWVQALHLCGRLGKRRDRLRRSAARPEVWWTVDTDALHPGDPGDPGASASAWLESFNRPFVEAGVEGVAVRPGPGQPFDRLTCDAPRVGEAGIPLVTVVIPVYNPGESLRTAVTSLLAQTWGNLEILLADDASSAGEDVFEEVLALDPRVRRVRAARNAGAYAARNLGMHTARGELVTFNDADDWAHPRRVEHQVRALLGTPGAMASMSSAIRVTEDLHLTVIGRPTVRTNLSSIMLRREEVLRVMGAFDAVRKGADTEFVERFVATHGPGALVEVAEPLSLVQLTSGSLSRDDYRFLRTHPARRQYVAGFRRWHTTIEAGSAEGFLPPGVRGPHPAPRAISGRAPQPTVHDVLVLANLAPGAPTVVDLASELAALADAGLDVAVREQLSPFDLTTSVRPPEGEYVGLLVDGRVTQVTTFDAARAALLVVRDPASASAMPAGDPPDVVDEVLVVADYSSHGSRRYDPLDVESRLATGLTTSVRWLPATAGIRDELVAAGCRHVMDPAPFVALGLEAAPVRTTPLRRRVAVYPGDLHRMGRPEVSERLVALTPSPEVATAVVVGPRRVGSSSPDGAVALTADDASVEEVAGVCDLVVIGATPGRGGHSHRAALRAMHAGCLVVADRELRDHLGDAAVYLDDRSVDEWVTHLVDHPEELAARRARSAEHARATLAPERLATLVRTVLDDRPEGRRR</sequence>
<dbReference type="Pfam" id="PF00535">
    <property type="entry name" value="Glycos_transf_2"/>
    <property type="match status" value="1"/>
</dbReference>
<dbReference type="InterPro" id="IPR029044">
    <property type="entry name" value="Nucleotide-diphossugar_trans"/>
</dbReference>
<evidence type="ECO:0000313" key="3">
    <source>
        <dbReference type="Proteomes" id="UP000076976"/>
    </source>
</evidence>
<dbReference type="Gene3D" id="3.90.550.10">
    <property type="entry name" value="Spore Coat Polysaccharide Biosynthesis Protein SpsA, Chain A"/>
    <property type="match status" value="1"/>
</dbReference>